<name>F9S7F1_9VIBR</name>
<accession>F9S7F1</accession>
<sequence length="119" mass="13129">MDLEVLGFLLDNEQIIEESAEDAGLDASASIGIARKLLASDGDLDELSNNQMYHYQQVLQPLLENVSCDGVLGMIETDDGDWVDTCNGDGVVDDESLLISYQEDDFKCQICRYDAENMA</sequence>
<reference evidence="1 2" key="1">
    <citation type="journal article" date="2012" name="Int. J. Syst. Evol. Microbiol.">
        <title>Vibrio caribbeanicus sp. nov., isolated from the marine sponge Scleritoderma cyanea.</title>
        <authorList>
            <person name="Hoffmann M."/>
            <person name="Monday S.R."/>
            <person name="Allard M.W."/>
            <person name="Strain E.A."/>
            <person name="Whittaker P."/>
            <person name="Naum M."/>
            <person name="McCarthy P.J."/>
            <person name="Lopez J.V."/>
            <person name="Fischer M."/>
            <person name="Brown E.W."/>
        </authorList>
    </citation>
    <scope>NUCLEOTIDE SEQUENCE [LARGE SCALE GENOMIC DNA]</scope>
    <source>
        <strain evidence="1 2">ATCC 700023</strain>
    </source>
</reference>
<gene>
    <name evidence="1" type="ORF">VII00023_16100</name>
</gene>
<dbReference type="AlphaFoldDB" id="F9S7F1"/>
<proteinExistence type="predicted"/>
<protein>
    <submittedName>
        <fullName evidence="1">Uncharacterized protein</fullName>
    </submittedName>
</protein>
<evidence type="ECO:0000313" key="2">
    <source>
        <dbReference type="Proteomes" id="UP000004605"/>
    </source>
</evidence>
<comment type="caution">
    <text evidence="1">The sequence shown here is derived from an EMBL/GenBank/DDBJ whole genome shotgun (WGS) entry which is preliminary data.</text>
</comment>
<organism evidence="1 2">
    <name type="scientific">Vibrio ichthyoenteri ATCC 700023</name>
    <dbReference type="NCBI Taxonomy" id="870968"/>
    <lineage>
        <taxon>Bacteria</taxon>
        <taxon>Pseudomonadati</taxon>
        <taxon>Pseudomonadota</taxon>
        <taxon>Gammaproteobacteria</taxon>
        <taxon>Vibrionales</taxon>
        <taxon>Vibrionaceae</taxon>
        <taxon>Vibrio</taxon>
    </lineage>
</organism>
<dbReference type="OrthoDB" id="8687189at2"/>
<dbReference type="EMBL" id="AFWF01000293">
    <property type="protein sequence ID" value="EGU31364.1"/>
    <property type="molecule type" value="Genomic_DNA"/>
</dbReference>
<keyword evidence="2" id="KW-1185">Reference proteome</keyword>
<dbReference type="RefSeq" id="WP_006714410.1">
    <property type="nucleotide sequence ID" value="NZ_AFWF01000293.1"/>
</dbReference>
<evidence type="ECO:0000313" key="1">
    <source>
        <dbReference type="EMBL" id="EGU31364.1"/>
    </source>
</evidence>
<dbReference type="Proteomes" id="UP000004605">
    <property type="component" value="Unassembled WGS sequence"/>
</dbReference>